<accession>A0A0H5Q1G6</accession>
<evidence type="ECO:0000313" key="1">
    <source>
        <dbReference type="EMBL" id="CRY95250.1"/>
    </source>
</evidence>
<proteinExistence type="predicted"/>
<name>A0A0H5Q1G6_9ZZZZ</name>
<reference evidence="1" key="1">
    <citation type="submission" date="2015-06" db="EMBL/GenBank/DDBJ databases">
        <authorList>
            <person name="Joergensen T."/>
        </authorList>
    </citation>
    <scope>NUCLEOTIDE SEQUENCE</scope>
    <source>
        <strain evidence="1">RGRH0565</strain>
    </source>
</reference>
<protein>
    <submittedName>
        <fullName evidence="1">Uncharacterized protein</fullName>
    </submittedName>
</protein>
<reference evidence="1" key="2">
    <citation type="submission" date="2015-07" db="EMBL/GenBank/DDBJ databases">
        <title>Plasmids, circular viruses and viroids from rat gut.</title>
        <authorList>
            <person name="Jorgensen T.J."/>
            <person name="Hansen M.A."/>
            <person name="Xu Z."/>
            <person name="Tabak M.A."/>
            <person name="Sorensen S.J."/>
            <person name="Hansen L.H."/>
        </authorList>
    </citation>
    <scope>NUCLEOTIDE SEQUENCE</scope>
    <source>
        <strain evidence="1">RGRH0565</strain>
    </source>
</reference>
<dbReference type="AlphaFoldDB" id="A0A0H5Q1G6"/>
<organism evidence="1">
    <name type="scientific">uncultured prokaryote</name>
    <dbReference type="NCBI Taxonomy" id="198431"/>
    <lineage>
        <taxon>unclassified sequences</taxon>
        <taxon>environmental samples</taxon>
    </lineage>
</organism>
<sequence>MVTLSVQYRTDFGSIFRTGRRTLNNRDQGSSLLKL</sequence>
<dbReference type="EMBL" id="LN853197">
    <property type="protein sequence ID" value="CRY95250.1"/>
    <property type="molecule type" value="Genomic_DNA"/>
</dbReference>